<proteinExistence type="predicted"/>
<reference evidence="1 2" key="1">
    <citation type="submission" date="2019-07" db="EMBL/GenBank/DDBJ databases">
        <authorList>
            <person name="Jastrzebski P J."/>
            <person name="Paukszto L."/>
            <person name="Jastrzebski P J."/>
        </authorList>
    </citation>
    <scope>NUCLEOTIDE SEQUENCE [LARGE SCALE GENOMIC DNA]</scope>
    <source>
        <strain evidence="1 2">WMS-il1</strain>
    </source>
</reference>
<dbReference type="EMBL" id="CABIJS010000521">
    <property type="protein sequence ID" value="VUZ52749.1"/>
    <property type="molecule type" value="Genomic_DNA"/>
</dbReference>
<name>A0A564Z0D2_HYMDI</name>
<protein>
    <submittedName>
        <fullName evidence="1">Uncharacterized protein</fullName>
    </submittedName>
</protein>
<feature type="non-terminal residue" evidence="1">
    <location>
        <position position="1"/>
    </location>
</feature>
<accession>A0A564Z0D2</accession>
<organism evidence="1 2">
    <name type="scientific">Hymenolepis diminuta</name>
    <name type="common">Rat tapeworm</name>
    <dbReference type="NCBI Taxonomy" id="6216"/>
    <lineage>
        <taxon>Eukaryota</taxon>
        <taxon>Metazoa</taxon>
        <taxon>Spiralia</taxon>
        <taxon>Lophotrochozoa</taxon>
        <taxon>Platyhelminthes</taxon>
        <taxon>Cestoda</taxon>
        <taxon>Eucestoda</taxon>
        <taxon>Cyclophyllidea</taxon>
        <taxon>Hymenolepididae</taxon>
        <taxon>Hymenolepis</taxon>
    </lineage>
</organism>
<keyword evidence="2" id="KW-1185">Reference proteome</keyword>
<evidence type="ECO:0000313" key="2">
    <source>
        <dbReference type="Proteomes" id="UP000321570"/>
    </source>
</evidence>
<sequence>ELKSKCSVSFQVYEAKAPNQEAIKEQVLRKRGLSGDRKAGSCSHELLDGCLSKTGWKISEKK</sequence>
<evidence type="ECO:0000313" key="1">
    <source>
        <dbReference type="EMBL" id="VUZ52749.1"/>
    </source>
</evidence>
<gene>
    <name evidence="1" type="ORF">WMSIL1_LOCUS11136</name>
</gene>
<dbReference type="Proteomes" id="UP000321570">
    <property type="component" value="Unassembled WGS sequence"/>
</dbReference>
<dbReference type="AlphaFoldDB" id="A0A564Z0D2"/>